<protein>
    <submittedName>
        <fullName evidence="1">Uncharacterized protein</fullName>
    </submittedName>
</protein>
<accession>W2SAU6</accession>
<gene>
    <name evidence="1" type="ORF">HMPREF1541_00022</name>
</gene>
<evidence type="ECO:0000313" key="1">
    <source>
        <dbReference type="EMBL" id="ETN45841.1"/>
    </source>
</evidence>
<dbReference type="VEuPathDB" id="FungiDB:HMPREF1541_00022"/>
<reference evidence="1 2" key="1">
    <citation type="submission" date="2013-03" db="EMBL/GenBank/DDBJ databases">
        <title>The Genome Sequence of Phialophora europaea CBS 101466.</title>
        <authorList>
            <consortium name="The Broad Institute Genomics Platform"/>
            <person name="Cuomo C."/>
            <person name="de Hoog S."/>
            <person name="Gorbushina A."/>
            <person name="Walker B."/>
            <person name="Young S.K."/>
            <person name="Zeng Q."/>
            <person name="Gargeya S."/>
            <person name="Fitzgerald M."/>
            <person name="Haas B."/>
            <person name="Abouelleil A."/>
            <person name="Allen A.W."/>
            <person name="Alvarado L."/>
            <person name="Arachchi H.M."/>
            <person name="Berlin A.M."/>
            <person name="Chapman S.B."/>
            <person name="Gainer-Dewar J."/>
            <person name="Goldberg J."/>
            <person name="Griggs A."/>
            <person name="Gujja S."/>
            <person name="Hansen M."/>
            <person name="Howarth C."/>
            <person name="Imamovic A."/>
            <person name="Ireland A."/>
            <person name="Larimer J."/>
            <person name="McCowan C."/>
            <person name="Murphy C."/>
            <person name="Pearson M."/>
            <person name="Poon T.W."/>
            <person name="Priest M."/>
            <person name="Roberts A."/>
            <person name="Saif S."/>
            <person name="Shea T."/>
            <person name="Sisk P."/>
            <person name="Sykes S."/>
            <person name="Wortman J."/>
            <person name="Nusbaum C."/>
            <person name="Birren B."/>
        </authorList>
    </citation>
    <scope>NUCLEOTIDE SEQUENCE [LARGE SCALE GENOMIC DNA]</scope>
    <source>
        <strain evidence="1 2">CBS 101466</strain>
    </source>
</reference>
<dbReference type="Proteomes" id="UP000030752">
    <property type="component" value="Unassembled WGS sequence"/>
</dbReference>
<name>W2SAU6_CYPE1</name>
<keyword evidence="2" id="KW-1185">Reference proteome</keyword>
<organism evidence="1 2">
    <name type="scientific">Cyphellophora europaea (strain CBS 101466)</name>
    <name type="common">Phialophora europaea</name>
    <dbReference type="NCBI Taxonomy" id="1220924"/>
    <lineage>
        <taxon>Eukaryota</taxon>
        <taxon>Fungi</taxon>
        <taxon>Dikarya</taxon>
        <taxon>Ascomycota</taxon>
        <taxon>Pezizomycotina</taxon>
        <taxon>Eurotiomycetes</taxon>
        <taxon>Chaetothyriomycetidae</taxon>
        <taxon>Chaetothyriales</taxon>
        <taxon>Cyphellophoraceae</taxon>
        <taxon>Cyphellophora</taxon>
    </lineage>
</organism>
<dbReference type="GeneID" id="19967361"/>
<evidence type="ECO:0000313" key="2">
    <source>
        <dbReference type="Proteomes" id="UP000030752"/>
    </source>
</evidence>
<sequence length="111" mass="13431">MEAAELLNPKKVKQADRLTTSKARREWLNEKDKRGRKINHLDKYPITHVDVKFQKRINEVMKRLRGQKEDVLSNWEVSLEYRSLYRKDQIKAEAHVYEAAQNQAKRFTEWY</sequence>
<dbReference type="HOGENOM" id="CLU_2158256_0_0_1"/>
<dbReference type="InParanoid" id="W2SAU6"/>
<dbReference type="RefSeq" id="XP_008710553.1">
    <property type="nucleotide sequence ID" value="XM_008712331.1"/>
</dbReference>
<dbReference type="EMBL" id="KB822711">
    <property type="protein sequence ID" value="ETN45841.1"/>
    <property type="molecule type" value="Genomic_DNA"/>
</dbReference>
<proteinExistence type="predicted"/>
<dbReference type="AlphaFoldDB" id="W2SAU6"/>